<dbReference type="EMBL" id="HG001695">
    <property type="protein sequence ID" value="CDF34505.1"/>
    <property type="molecule type" value="Genomic_DNA"/>
</dbReference>
<sequence>MRIVVSIVIVILLLLLFISECLKKVHKNSSDGFSKLIDLHKRRNICLRGCLWCSNLVRRLWGQHFRHDCRLLVLLRGKADV</sequence>
<feature type="chain" id="PRO_5004454606" description="Secreted protein" evidence="1">
    <location>
        <begin position="24"/>
        <end position="81"/>
    </location>
</feature>
<dbReference type="GeneID" id="17322067"/>
<protein>
    <recommendedName>
        <fullName evidence="4">Secreted protein</fullName>
    </recommendedName>
</protein>
<accession>R7QAN3</accession>
<evidence type="ECO:0000313" key="2">
    <source>
        <dbReference type="EMBL" id="CDF34505.1"/>
    </source>
</evidence>
<dbReference type="RefSeq" id="XP_005714324.1">
    <property type="nucleotide sequence ID" value="XM_005714267.1"/>
</dbReference>
<gene>
    <name evidence="2" type="ORF">CHC_T00002873001</name>
</gene>
<dbReference type="Gramene" id="CDF34505">
    <property type="protein sequence ID" value="CDF34505"/>
    <property type="gene ID" value="CHC_T00002873001"/>
</dbReference>
<evidence type="ECO:0008006" key="4">
    <source>
        <dbReference type="Google" id="ProtNLM"/>
    </source>
</evidence>
<feature type="signal peptide" evidence="1">
    <location>
        <begin position="1"/>
        <end position="23"/>
    </location>
</feature>
<organism evidence="2 3">
    <name type="scientific">Chondrus crispus</name>
    <name type="common">Carrageen Irish moss</name>
    <name type="synonym">Polymorpha crispa</name>
    <dbReference type="NCBI Taxonomy" id="2769"/>
    <lineage>
        <taxon>Eukaryota</taxon>
        <taxon>Rhodophyta</taxon>
        <taxon>Florideophyceae</taxon>
        <taxon>Rhodymeniophycidae</taxon>
        <taxon>Gigartinales</taxon>
        <taxon>Gigartinaceae</taxon>
        <taxon>Chondrus</taxon>
    </lineage>
</organism>
<name>R7QAN3_CHOCR</name>
<evidence type="ECO:0000256" key="1">
    <source>
        <dbReference type="SAM" id="SignalP"/>
    </source>
</evidence>
<keyword evidence="1" id="KW-0732">Signal</keyword>
<dbReference type="Proteomes" id="UP000012073">
    <property type="component" value="Unassembled WGS sequence"/>
</dbReference>
<reference evidence="3" key="1">
    <citation type="journal article" date="2013" name="Proc. Natl. Acad. Sci. U.S.A.">
        <title>Genome structure and metabolic features in the red seaweed Chondrus crispus shed light on evolution of the Archaeplastida.</title>
        <authorList>
            <person name="Collen J."/>
            <person name="Porcel B."/>
            <person name="Carre W."/>
            <person name="Ball S.G."/>
            <person name="Chaparro C."/>
            <person name="Tonon T."/>
            <person name="Barbeyron T."/>
            <person name="Michel G."/>
            <person name="Noel B."/>
            <person name="Valentin K."/>
            <person name="Elias M."/>
            <person name="Artiguenave F."/>
            <person name="Arun A."/>
            <person name="Aury J.M."/>
            <person name="Barbosa-Neto J.F."/>
            <person name="Bothwell J.H."/>
            <person name="Bouget F.Y."/>
            <person name="Brillet L."/>
            <person name="Cabello-Hurtado F."/>
            <person name="Capella-Gutierrez S."/>
            <person name="Charrier B."/>
            <person name="Cladiere L."/>
            <person name="Cock J.M."/>
            <person name="Coelho S.M."/>
            <person name="Colleoni C."/>
            <person name="Czjzek M."/>
            <person name="Da Silva C."/>
            <person name="Delage L."/>
            <person name="Denoeud F."/>
            <person name="Deschamps P."/>
            <person name="Dittami S.M."/>
            <person name="Gabaldon T."/>
            <person name="Gachon C.M."/>
            <person name="Groisillier A."/>
            <person name="Herve C."/>
            <person name="Jabbari K."/>
            <person name="Katinka M."/>
            <person name="Kloareg B."/>
            <person name="Kowalczyk N."/>
            <person name="Labadie K."/>
            <person name="Leblanc C."/>
            <person name="Lopez P.J."/>
            <person name="McLachlan D.H."/>
            <person name="Meslet-Cladiere L."/>
            <person name="Moustafa A."/>
            <person name="Nehr Z."/>
            <person name="Nyvall Collen P."/>
            <person name="Panaud O."/>
            <person name="Partensky F."/>
            <person name="Poulain J."/>
            <person name="Rensing S.A."/>
            <person name="Rousvoal S."/>
            <person name="Samson G."/>
            <person name="Symeonidi A."/>
            <person name="Weissenbach J."/>
            <person name="Zambounis A."/>
            <person name="Wincker P."/>
            <person name="Boyen C."/>
        </authorList>
    </citation>
    <scope>NUCLEOTIDE SEQUENCE [LARGE SCALE GENOMIC DNA]</scope>
    <source>
        <strain evidence="3">cv. Stackhouse</strain>
    </source>
</reference>
<evidence type="ECO:0000313" key="3">
    <source>
        <dbReference type="Proteomes" id="UP000012073"/>
    </source>
</evidence>
<dbReference type="AlphaFoldDB" id="R7QAN3"/>
<dbReference type="KEGG" id="ccp:CHC_T00002873001"/>
<proteinExistence type="predicted"/>
<keyword evidence="3" id="KW-1185">Reference proteome</keyword>